<evidence type="ECO:0000256" key="2">
    <source>
        <dbReference type="ARBA" id="ARBA00006214"/>
    </source>
</evidence>
<dbReference type="Pfam" id="PF07884">
    <property type="entry name" value="VKOR"/>
    <property type="match status" value="1"/>
</dbReference>
<feature type="transmembrane region" description="Helical" evidence="10">
    <location>
        <begin position="132"/>
        <end position="158"/>
    </location>
</feature>
<feature type="transmembrane region" description="Helical" evidence="10">
    <location>
        <begin position="179"/>
        <end position="198"/>
    </location>
</feature>
<sequence length="221" mass="23549">MTGIDAQGELSVRKPLTARKYGILLVALGALGLVFSYGVAMAKLDLVADPESSLVCDQGGVMMCSPVFASPGAAFLGFPSSFLGMSGFTVMIVVGVLALGRAGLPSWFWTCFGIGMTAALILMVLFEIYSLAGVSVICGDCVLVWLITAIGCFYTRAWQVQKGHVRHPRAFGRLVTRHRLAVTAVWAAVVLTFVVVRVNRRLRLPPVPPTNTVKGEASCQA</sequence>
<accession>A0A556CAQ3</accession>
<dbReference type="GO" id="GO:0016491">
    <property type="term" value="F:oxidoreductase activity"/>
    <property type="evidence" value="ECO:0007669"/>
    <property type="project" value="UniProtKB-KW"/>
</dbReference>
<evidence type="ECO:0000313" key="12">
    <source>
        <dbReference type="EMBL" id="TSI14517.1"/>
    </source>
</evidence>
<feature type="transmembrane region" description="Helical" evidence="10">
    <location>
        <begin position="107"/>
        <end position="126"/>
    </location>
</feature>
<keyword evidence="7 10" id="KW-0472">Membrane</keyword>
<comment type="caution">
    <text evidence="12">The sequence shown here is derived from an EMBL/GenBank/DDBJ whole genome shotgun (WGS) entry which is preliminary data.</text>
</comment>
<dbReference type="SMART" id="SM00756">
    <property type="entry name" value="VKc"/>
    <property type="match status" value="1"/>
</dbReference>
<dbReference type="GO" id="GO:0016020">
    <property type="term" value="C:membrane"/>
    <property type="evidence" value="ECO:0007669"/>
    <property type="project" value="UniProtKB-SubCell"/>
</dbReference>
<dbReference type="Gene3D" id="1.20.1440.130">
    <property type="entry name" value="VKOR domain"/>
    <property type="match status" value="1"/>
</dbReference>
<name>A0A556CAQ3_BREAU</name>
<evidence type="ECO:0000256" key="5">
    <source>
        <dbReference type="ARBA" id="ARBA00022989"/>
    </source>
</evidence>
<protein>
    <recommendedName>
        <fullName evidence="11">Vitamin K epoxide reductase domain-containing protein</fullName>
    </recommendedName>
</protein>
<dbReference type="Proteomes" id="UP000316406">
    <property type="component" value="Unassembled WGS sequence"/>
</dbReference>
<evidence type="ECO:0000256" key="3">
    <source>
        <dbReference type="ARBA" id="ARBA00022692"/>
    </source>
</evidence>
<evidence type="ECO:0000259" key="11">
    <source>
        <dbReference type="SMART" id="SM00756"/>
    </source>
</evidence>
<evidence type="ECO:0000256" key="1">
    <source>
        <dbReference type="ARBA" id="ARBA00004141"/>
    </source>
</evidence>
<dbReference type="InterPro" id="IPR012932">
    <property type="entry name" value="VKOR"/>
</dbReference>
<comment type="subcellular location">
    <subcellularLocation>
        <location evidence="1">Membrane</location>
        <topology evidence="1">Multi-pass membrane protein</topology>
    </subcellularLocation>
</comment>
<dbReference type="RefSeq" id="WP_143923226.1">
    <property type="nucleotide sequence ID" value="NZ_VLTK01000008.1"/>
</dbReference>
<reference evidence="12 13" key="1">
    <citation type="submission" date="2019-07" db="EMBL/GenBank/DDBJ databases">
        <title>Draft genome sequence of Brevibacterium aurantiacum XU54 isolated from Xinjiang China.</title>
        <authorList>
            <person name="Xu X."/>
        </authorList>
    </citation>
    <scope>NUCLEOTIDE SEQUENCE [LARGE SCALE GENOMIC DNA]</scope>
    <source>
        <strain evidence="12 13">XU54</strain>
    </source>
</reference>
<keyword evidence="6" id="KW-0560">Oxidoreductase</keyword>
<feature type="domain" description="Vitamin K epoxide reductase" evidence="11">
    <location>
        <begin position="18"/>
        <end position="159"/>
    </location>
</feature>
<evidence type="ECO:0000256" key="8">
    <source>
        <dbReference type="ARBA" id="ARBA00023157"/>
    </source>
</evidence>
<evidence type="ECO:0000313" key="13">
    <source>
        <dbReference type="Proteomes" id="UP000316406"/>
    </source>
</evidence>
<evidence type="ECO:0000256" key="4">
    <source>
        <dbReference type="ARBA" id="ARBA00022719"/>
    </source>
</evidence>
<evidence type="ECO:0000256" key="9">
    <source>
        <dbReference type="ARBA" id="ARBA00023284"/>
    </source>
</evidence>
<feature type="transmembrane region" description="Helical" evidence="10">
    <location>
        <begin position="21"/>
        <end position="40"/>
    </location>
</feature>
<keyword evidence="5 10" id="KW-1133">Transmembrane helix</keyword>
<dbReference type="InterPro" id="IPR038354">
    <property type="entry name" value="VKOR_sf"/>
</dbReference>
<dbReference type="AlphaFoldDB" id="A0A556CAQ3"/>
<keyword evidence="13" id="KW-1185">Reference proteome</keyword>
<evidence type="ECO:0000256" key="10">
    <source>
        <dbReference type="SAM" id="Phobius"/>
    </source>
</evidence>
<keyword evidence="3 10" id="KW-0812">Transmembrane</keyword>
<dbReference type="EMBL" id="VLTK01000008">
    <property type="protein sequence ID" value="TSI14517.1"/>
    <property type="molecule type" value="Genomic_DNA"/>
</dbReference>
<gene>
    <name evidence="12" type="ORF">FO013_14175</name>
</gene>
<organism evidence="12 13">
    <name type="scientific">Brevibacterium aurantiacum</name>
    <dbReference type="NCBI Taxonomy" id="273384"/>
    <lineage>
        <taxon>Bacteria</taxon>
        <taxon>Bacillati</taxon>
        <taxon>Actinomycetota</taxon>
        <taxon>Actinomycetes</taxon>
        <taxon>Micrococcales</taxon>
        <taxon>Brevibacteriaceae</taxon>
        <taxon>Brevibacterium</taxon>
    </lineage>
</organism>
<comment type="similarity">
    <text evidence="2">Belongs to the VKOR family.</text>
</comment>
<dbReference type="OrthoDB" id="9783799at2"/>
<keyword evidence="9" id="KW-0676">Redox-active center</keyword>
<keyword evidence="8" id="KW-1015">Disulfide bond</keyword>
<proteinExistence type="inferred from homology"/>
<evidence type="ECO:0000256" key="7">
    <source>
        <dbReference type="ARBA" id="ARBA00023136"/>
    </source>
</evidence>
<dbReference type="GO" id="GO:0048038">
    <property type="term" value="F:quinone binding"/>
    <property type="evidence" value="ECO:0007669"/>
    <property type="project" value="UniProtKB-KW"/>
</dbReference>
<keyword evidence="4" id="KW-0874">Quinone</keyword>
<feature type="transmembrane region" description="Helical" evidence="10">
    <location>
        <begin position="82"/>
        <end position="100"/>
    </location>
</feature>
<evidence type="ECO:0000256" key="6">
    <source>
        <dbReference type="ARBA" id="ARBA00023002"/>
    </source>
</evidence>